<accession>A0A8J3M7M8</accession>
<evidence type="ECO:0000256" key="1">
    <source>
        <dbReference type="SAM" id="Phobius"/>
    </source>
</evidence>
<feature type="signal peptide" evidence="2">
    <location>
        <begin position="1"/>
        <end position="22"/>
    </location>
</feature>
<evidence type="ECO:0000313" key="3">
    <source>
        <dbReference type="EMBL" id="GHF53433.1"/>
    </source>
</evidence>
<keyword evidence="1" id="KW-0812">Transmembrane</keyword>
<reference evidence="3" key="2">
    <citation type="submission" date="2020-09" db="EMBL/GenBank/DDBJ databases">
        <authorList>
            <person name="Sun Q."/>
            <person name="Kim S."/>
        </authorList>
    </citation>
    <scope>NUCLEOTIDE SEQUENCE</scope>
    <source>
        <strain evidence="3">KCTC 42650</strain>
    </source>
</reference>
<organism evidence="3 4">
    <name type="scientific">Seohaeicola zhoushanensis</name>
    <dbReference type="NCBI Taxonomy" id="1569283"/>
    <lineage>
        <taxon>Bacteria</taxon>
        <taxon>Pseudomonadati</taxon>
        <taxon>Pseudomonadota</taxon>
        <taxon>Alphaproteobacteria</taxon>
        <taxon>Rhodobacterales</taxon>
        <taxon>Roseobacteraceae</taxon>
        <taxon>Seohaeicola</taxon>
    </lineage>
</organism>
<proteinExistence type="predicted"/>
<keyword evidence="1" id="KW-1133">Transmembrane helix</keyword>
<reference evidence="3" key="1">
    <citation type="journal article" date="2014" name="Int. J. Syst. Evol. Microbiol.">
        <title>Complete genome sequence of Corynebacterium casei LMG S-19264T (=DSM 44701T), isolated from a smear-ripened cheese.</title>
        <authorList>
            <consortium name="US DOE Joint Genome Institute (JGI-PGF)"/>
            <person name="Walter F."/>
            <person name="Albersmeier A."/>
            <person name="Kalinowski J."/>
            <person name="Ruckert C."/>
        </authorList>
    </citation>
    <scope>NUCLEOTIDE SEQUENCE</scope>
    <source>
        <strain evidence="3">KCTC 42650</strain>
    </source>
</reference>
<evidence type="ECO:0000313" key="4">
    <source>
        <dbReference type="Proteomes" id="UP000626220"/>
    </source>
</evidence>
<sequence>MRRYTLLTTTALALCAAAPALAATCTPVGAGFTCTVLGSDPILSTANGATVTVQSGASVVSIDDKVTPVAMQGDNATVLNDGLIEQADTAGFAITGEGTGLKVVNAGQIKSGGRSIVMLSGSGLEVINQAGATIESRQQTIRAEENITNTRVENWGTISATDGRALQLRAEGSTVINHGLLTGGEEVVEARGGFHLENYGTIKLNDEANIVDEDGVQFAGGTVLNAGMIRGTDDGIDMDEGTVTNTATGRIISLAPDANDNSGIDIDEVYEDGVNPNRQNGTVKIVNAGLIEGPSAIGADDAATNSVEIENAGTLRGRGDLAIRLAPVQGDSKLTVLAGSEIFGGIRFGSGNDQVIVDALFGGAIADGVIDGGLGLNTALFAGFQLDDLLSFSLKDGLVSLAFLDDEREVSGLFRNFTYWELDGTRYSTEALASAATPVPLPAGLPLLLAGLGGLALLRRRA</sequence>
<dbReference type="Proteomes" id="UP000626220">
    <property type="component" value="Unassembled WGS sequence"/>
</dbReference>
<keyword evidence="1" id="KW-0472">Membrane</keyword>
<dbReference type="EMBL" id="BNCJ01000006">
    <property type="protein sequence ID" value="GHF53433.1"/>
    <property type="molecule type" value="Genomic_DNA"/>
</dbReference>
<name>A0A8J3M7M8_9RHOB</name>
<dbReference type="RefSeq" id="WP_229864090.1">
    <property type="nucleotide sequence ID" value="NZ_BNCJ01000006.1"/>
</dbReference>
<evidence type="ECO:0008006" key="5">
    <source>
        <dbReference type="Google" id="ProtNLM"/>
    </source>
</evidence>
<dbReference type="NCBIfam" id="TIGR03370">
    <property type="entry name" value="VPLPA-CTERM"/>
    <property type="match status" value="1"/>
</dbReference>
<evidence type="ECO:0000256" key="2">
    <source>
        <dbReference type="SAM" id="SignalP"/>
    </source>
</evidence>
<protein>
    <recommendedName>
        <fullName evidence="5">VPLPA-CTERM protein sorting domain-containing protein</fullName>
    </recommendedName>
</protein>
<dbReference type="InterPro" id="IPR022472">
    <property type="entry name" value="VPLPA-CTERM"/>
</dbReference>
<comment type="caution">
    <text evidence="3">The sequence shown here is derived from an EMBL/GenBank/DDBJ whole genome shotgun (WGS) entry which is preliminary data.</text>
</comment>
<keyword evidence="4" id="KW-1185">Reference proteome</keyword>
<gene>
    <name evidence="3" type="ORF">GCM10017056_26300</name>
</gene>
<feature type="chain" id="PRO_5035162253" description="VPLPA-CTERM protein sorting domain-containing protein" evidence="2">
    <location>
        <begin position="23"/>
        <end position="462"/>
    </location>
</feature>
<feature type="transmembrane region" description="Helical" evidence="1">
    <location>
        <begin position="439"/>
        <end position="458"/>
    </location>
</feature>
<dbReference type="AlphaFoldDB" id="A0A8J3M7M8"/>
<keyword evidence="2" id="KW-0732">Signal</keyword>